<comment type="subcellular location">
    <subcellularLocation>
        <location evidence="1">Nucleus</location>
    </subcellularLocation>
</comment>
<dbReference type="GO" id="GO:0005681">
    <property type="term" value="C:spliceosomal complex"/>
    <property type="evidence" value="ECO:0007669"/>
    <property type="project" value="UniProtKB-KW"/>
</dbReference>
<keyword evidence="7" id="KW-0175">Coiled coil</keyword>
<keyword evidence="5" id="KW-0539">Nucleus</keyword>
<dbReference type="FunFam" id="2.130.10.10:FF:000031">
    <property type="entry name" value="Splicing factor 3b subunit 3"/>
    <property type="match status" value="1"/>
</dbReference>
<dbReference type="EMBL" id="HBIO01016501">
    <property type="protein sequence ID" value="CAE0467848.1"/>
    <property type="molecule type" value="Transcribed_RNA"/>
</dbReference>
<dbReference type="InterPro" id="IPR058543">
    <property type="entry name" value="Beta-prop_RSE1/DDB1/CPSF1_2nd"/>
</dbReference>
<dbReference type="PANTHER" id="PTHR10644">
    <property type="entry name" value="DNA REPAIR/RNA PROCESSING CPSF FAMILY"/>
    <property type="match status" value="1"/>
</dbReference>
<evidence type="ECO:0000256" key="1">
    <source>
        <dbReference type="ARBA" id="ARBA00004123"/>
    </source>
</evidence>
<dbReference type="Pfam" id="PF10433">
    <property type="entry name" value="Beta-prop_RSE1_1st"/>
    <property type="match status" value="1"/>
</dbReference>
<dbReference type="Gene3D" id="2.130.10.10">
    <property type="entry name" value="YVTN repeat-like/Quinoprotein amine dehydrogenase"/>
    <property type="match status" value="3"/>
</dbReference>
<sequence>MTSADAAAAAASSTDTNTKSAKNISPDLKLLDLTLKNASAIQDSIMGEFTAPGVQEILLVRAGGAFEVHRIESSDTSNSNNNDDNDDNSDEEETRIWLKMIMRVETRSVIRSMENVRLGGEKRDLVIIGSDSGNVSVMDLEGGISKVLHCPAFGKTGCRRGTPGQYLARDPKGRAFMISAIEKRKLVYVLNRDATGRPTIASPLEAHRSRTIVLDTVGVDNGYDNPIFASLEYQYPDEEDFLDNMNMGMGMGNDNDSTKMKIQKEVAYYELDLGLNHVSRRWATPAHPSACCMTPLHGGVEGPSGVLVGGEDYIEYVHEGSTSASKIICAIPRRELHPPNKGILITKMTVHKQKKSKFFALAQSELGDVYKVSIFLDPNDKTQVTGMSISLLDTLPVANALNVSKLGMLFVPAEFGDHLLYQFERIDLGEDVPTCTSEQSLEGFKASGVSSDDVYGYFNTANAGKLACKFVPTVLQNLRRVYTMESLAPTTGVLVGELAGNEVSPQIYTLNGRGPRSSLRILRHGAAVTELAVSDLPGVPGAVYTIRDNSQDKKGVDKYIVVSFADATLVLSIGDTVEEVGKESAFLTQAPTLACAALANDCGIVQVHPAGVRLITKGTTKQWDCPGLKRIECASANESQVIIALAGGALIYFELDPESGNLAEKTTVDMGADVSCLDVGTVQAGRSRSMFAAVGFRDQTVRIVSLEPKKNLVQRSSTALRARPHSVALQYMPTTLGGSDDVILTIGLDDGSSVRTGVDPITGSISTSPTGRFLGARPVSVSRISIDSSAATLLLSSRPWISRPDPKSGKHVMAPLSYAPLDHGCSFSSDAIKEGIVATSGTTLRILSVESQGASLGTEDEAFNSNRVELRYTPRQMCLLAAGGQEGSRNLVLAVVESDYNDYGMAQKNAMGFDPTGSGKKKKKGDDGDGMDIDSDDEEENDNGESDEEDEDEKAARVTPIRGPVPDEPGHWGSSICLLDPSNDCATLDRIELEQNEAAFCCASVRFHSRGGEALLAVGTVTGMKMHPLKHSTSHIILYRVVSGGKLQLLHRTKVSDGPVLALSHFQGRLLAGVGHTLRLYEMGKRQLLRKCELRGLPTMIKTLQGAGDRAYVGDLMQSMQFVRYDPSGNKLILVARDRVPRPITCQELLDMNTVAVGDKFGNISVLRLPRGADARAVDVSGTRALWDSSREDATPRLETLCNYHVGEVVTGMTRASLVAGGSDSLIYVTVTGRIGALVPFTSRESVEFYTGLEGCLRTDAPRPTGREPQAYRSYYAPIKHVIDGDLCEMYGKLSFEEQKKVADKLERNVAEVVKKLEDTRNALL</sequence>
<keyword evidence="3" id="KW-0747">Spliceosome</keyword>
<evidence type="ECO:0000256" key="5">
    <source>
        <dbReference type="ARBA" id="ARBA00023242"/>
    </source>
</evidence>
<name>A0A6S8VTF1_9STRA</name>
<reference evidence="12" key="1">
    <citation type="submission" date="2021-01" db="EMBL/GenBank/DDBJ databases">
        <authorList>
            <person name="Corre E."/>
            <person name="Pelletier E."/>
            <person name="Niang G."/>
            <person name="Scheremetjew M."/>
            <person name="Finn R."/>
            <person name="Kale V."/>
            <person name="Holt S."/>
            <person name="Cochrane G."/>
            <person name="Meng A."/>
            <person name="Brown T."/>
            <person name="Cohen L."/>
        </authorList>
    </citation>
    <scope>NUCLEOTIDE SEQUENCE</scope>
    <source>
        <strain evidence="12">MM31A-1</strain>
    </source>
</reference>
<dbReference type="InterPro" id="IPR015943">
    <property type="entry name" value="WD40/YVTN_repeat-like_dom_sf"/>
</dbReference>
<dbReference type="Pfam" id="PF03178">
    <property type="entry name" value="CPSF_A"/>
    <property type="match status" value="1"/>
</dbReference>
<feature type="domain" description="RSE1/DDB1/CPSF1 C-terminal" evidence="9">
    <location>
        <begin position="974"/>
        <end position="1292"/>
    </location>
</feature>
<gene>
    <name evidence="12" type="ORF">CDEB00056_LOCUS12700</name>
    <name evidence="13" type="ORF">CDEB00056_LOCUS12701</name>
</gene>
<evidence type="ECO:0000256" key="2">
    <source>
        <dbReference type="ARBA" id="ARBA00022664"/>
    </source>
</evidence>
<dbReference type="InterPro" id="IPR004871">
    <property type="entry name" value="RSE1/DDB1/CPSF1_C"/>
</dbReference>
<evidence type="ECO:0000256" key="6">
    <source>
        <dbReference type="ARBA" id="ARBA00038266"/>
    </source>
</evidence>
<dbReference type="FunFam" id="2.130.10.10:FF:001143">
    <property type="entry name" value="Pre-mRNA-splicing factor rse-1, putative"/>
    <property type="match status" value="1"/>
</dbReference>
<evidence type="ECO:0000256" key="4">
    <source>
        <dbReference type="ARBA" id="ARBA00023187"/>
    </source>
</evidence>
<protein>
    <recommendedName>
        <fullName evidence="14">DNA damage-binding protein 1</fullName>
    </recommendedName>
</protein>
<dbReference type="GO" id="GO:0006397">
    <property type="term" value="P:mRNA processing"/>
    <property type="evidence" value="ECO:0007669"/>
    <property type="project" value="UniProtKB-KW"/>
</dbReference>
<dbReference type="InterPro" id="IPR018846">
    <property type="entry name" value="Beta-prop_RSE1/DDB1/CPSF1_1st"/>
</dbReference>
<evidence type="ECO:0008006" key="14">
    <source>
        <dbReference type="Google" id="ProtNLM"/>
    </source>
</evidence>
<dbReference type="Pfam" id="PF23726">
    <property type="entry name" value="Beta-prop_RSE1_2nd"/>
    <property type="match status" value="1"/>
</dbReference>
<feature type="domain" description="RSE1/DDB1/CPSF1 second beta-propeller" evidence="11">
    <location>
        <begin position="529"/>
        <end position="848"/>
    </location>
</feature>
<evidence type="ECO:0000256" key="8">
    <source>
        <dbReference type="SAM" id="MobiDB-lite"/>
    </source>
</evidence>
<evidence type="ECO:0000259" key="9">
    <source>
        <dbReference type="Pfam" id="PF03178"/>
    </source>
</evidence>
<dbReference type="InterPro" id="IPR036322">
    <property type="entry name" value="WD40_repeat_dom_sf"/>
</dbReference>
<proteinExistence type="inferred from homology"/>
<keyword evidence="2" id="KW-0507">mRNA processing</keyword>
<evidence type="ECO:0000259" key="11">
    <source>
        <dbReference type="Pfam" id="PF23726"/>
    </source>
</evidence>
<dbReference type="SUPFAM" id="SSF50978">
    <property type="entry name" value="WD40 repeat-like"/>
    <property type="match status" value="1"/>
</dbReference>
<keyword evidence="4" id="KW-0508">mRNA splicing</keyword>
<dbReference type="GO" id="GO:0008380">
    <property type="term" value="P:RNA splicing"/>
    <property type="evidence" value="ECO:0007669"/>
    <property type="project" value="UniProtKB-KW"/>
</dbReference>
<feature type="domain" description="RSE1/DDB1/CPSF1 first beta-propeller" evidence="10">
    <location>
        <begin position="98"/>
        <end position="427"/>
    </location>
</feature>
<dbReference type="InterPro" id="IPR050358">
    <property type="entry name" value="RSE1/DDB1/CFT1"/>
</dbReference>
<dbReference type="GO" id="GO:0003676">
    <property type="term" value="F:nucleic acid binding"/>
    <property type="evidence" value="ECO:0007669"/>
    <property type="project" value="InterPro"/>
</dbReference>
<organism evidence="12">
    <name type="scientific">Chaetoceros debilis</name>
    <dbReference type="NCBI Taxonomy" id="122233"/>
    <lineage>
        <taxon>Eukaryota</taxon>
        <taxon>Sar</taxon>
        <taxon>Stramenopiles</taxon>
        <taxon>Ochrophyta</taxon>
        <taxon>Bacillariophyta</taxon>
        <taxon>Coscinodiscophyceae</taxon>
        <taxon>Chaetocerotophycidae</taxon>
        <taxon>Chaetocerotales</taxon>
        <taxon>Chaetocerotaceae</taxon>
        <taxon>Chaetoceros</taxon>
    </lineage>
</organism>
<feature type="region of interest" description="Disordered" evidence="8">
    <location>
        <begin position="1"/>
        <end position="22"/>
    </location>
</feature>
<evidence type="ECO:0000256" key="3">
    <source>
        <dbReference type="ARBA" id="ARBA00022728"/>
    </source>
</evidence>
<feature type="region of interest" description="Disordered" evidence="8">
    <location>
        <begin position="70"/>
        <end position="91"/>
    </location>
</feature>
<feature type="coiled-coil region" evidence="7">
    <location>
        <begin position="1296"/>
        <end position="1323"/>
    </location>
</feature>
<evidence type="ECO:0000259" key="10">
    <source>
        <dbReference type="Pfam" id="PF10433"/>
    </source>
</evidence>
<evidence type="ECO:0000313" key="12">
    <source>
        <dbReference type="EMBL" id="CAE0467847.1"/>
    </source>
</evidence>
<evidence type="ECO:0000313" key="13">
    <source>
        <dbReference type="EMBL" id="CAE0467848.1"/>
    </source>
</evidence>
<feature type="compositionally biased region" description="Acidic residues" evidence="8">
    <location>
        <begin position="928"/>
        <end position="953"/>
    </location>
</feature>
<dbReference type="EMBL" id="HBIO01016500">
    <property type="protein sequence ID" value="CAE0467847.1"/>
    <property type="molecule type" value="Transcribed_RNA"/>
</dbReference>
<accession>A0A6S8VTF1</accession>
<comment type="similarity">
    <text evidence="6">Belongs to the RSE1 family.</text>
</comment>
<evidence type="ECO:0000256" key="7">
    <source>
        <dbReference type="SAM" id="Coils"/>
    </source>
</evidence>
<feature type="region of interest" description="Disordered" evidence="8">
    <location>
        <begin position="908"/>
        <end position="967"/>
    </location>
</feature>